<proteinExistence type="predicted"/>
<keyword evidence="2" id="KW-1185">Reference proteome</keyword>
<evidence type="ECO:0000313" key="2">
    <source>
        <dbReference type="Proteomes" id="UP000275408"/>
    </source>
</evidence>
<dbReference type="EMBL" id="RCHS01004067">
    <property type="protein sequence ID" value="RMX37912.1"/>
    <property type="molecule type" value="Genomic_DNA"/>
</dbReference>
<accession>A0A3M6T954</accession>
<comment type="caution">
    <text evidence="1">The sequence shown here is derived from an EMBL/GenBank/DDBJ whole genome shotgun (WGS) entry which is preliminary data.</text>
</comment>
<name>A0A3M6T954_POCDA</name>
<reference evidence="1 2" key="1">
    <citation type="journal article" date="2018" name="Sci. Rep.">
        <title>Comparative analysis of the Pocillopora damicornis genome highlights role of immune system in coral evolution.</title>
        <authorList>
            <person name="Cunning R."/>
            <person name="Bay R.A."/>
            <person name="Gillette P."/>
            <person name="Baker A.C."/>
            <person name="Traylor-Knowles N."/>
        </authorList>
    </citation>
    <scope>NUCLEOTIDE SEQUENCE [LARGE SCALE GENOMIC DNA]</scope>
    <source>
        <strain evidence="1">RSMAS</strain>
        <tissue evidence="1">Whole animal</tissue>
    </source>
</reference>
<protein>
    <submittedName>
        <fullName evidence="1">Uncharacterized protein</fullName>
    </submittedName>
</protein>
<organism evidence="1 2">
    <name type="scientific">Pocillopora damicornis</name>
    <name type="common">Cauliflower coral</name>
    <name type="synonym">Millepora damicornis</name>
    <dbReference type="NCBI Taxonomy" id="46731"/>
    <lineage>
        <taxon>Eukaryota</taxon>
        <taxon>Metazoa</taxon>
        <taxon>Cnidaria</taxon>
        <taxon>Anthozoa</taxon>
        <taxon>Hexacorallia</taxon>
        <taxon>Scleractinia</taxon>
        <taxon>Astrocoeniina</taxon>
        <taxon>Pocilloporidae</taxon>
        <taxon>Pocillopora</taxon>
    </lineage>
</organism>
<dbReference type="AlphaFoldDB" id="A0A3M6T954"/>
<gene>
    <name evidence="1" type="ORF">pdam_00007098</name>
</gene>
<sequence length="168" mass="19174">MQRILLKPIVNSLIQKGSWLAHLYGLPKTHKKKLAVCPILLATGTYNYKLAKWLDNKLKPLSVNNHTVSVIFLERPRTTGRPPKHYHPLLKKEKELFSIMQRIIPLIQKGLNPQQENSGLSDAVGDRNLQLEASKWLDNNLKPLSVNEQTVSVTFLFADDLHQMKIGH</sequence>
<evidence type="ECO:0000313" key="1">
    <source>
        <dbReference type="EMBL" id="RMX37912.1"/>
    </source>
</evidence>
<dbReference type="Proteomes" id="UP000275408">
    <property type="component" value="Unassembled WGS sequence"/>
</dbReference>